<evidence type="ECO:0000256" key="5">
    <source>
        <dbReference type="SAM" id="Phobius"/>
    </source>
</evidence>
<evidence type="ECO:0000313" key="8">
    <source>
        <dbReference type="Proteomes" id="UP000239663"/>
    </source>
</evidence>
<keyword evidence="2 5" id="KW-0812">Transmembrane</keyword>
<reference evidence="7 8" key="1">
    <citation type="submission" date="2017-12" db="EMBL/GenBank/DDBJ databases">
        <title>Taxonomic description and draft genome of Pradoshia cofamensis Gen. nov., sp. nov., a thermotolerant bacillale isolated from anterior gut of earthworm Eisenia fetida.</title>
        <authorList>
            <person name="Saha T."/>
            <person name="Chakraborty R."/>
        </authorList>
    </citation>
    <scope>NUCLEOTIDE SEQUENCE [LARGE SCALE GENOMIC DNA]</scope>
    <source>
        <strain evidence="7 8">EAG3</strain>
    </source>
</reference>
<evidence type="ECO:0000259" key="6">
    <source>
        <dbReference type="Pfam" id="PF05154"/>
    </source>
</evidence>
<accession>A0A2S7N2W8</accession>
<feature type="domain" description="TM2" evidence="6">
    <location>
        <begin position="11"/>
        <end position="59"/>
    </location>
</feature>
<name>A0A2S7N2W8_9BACI</name>
<dbReference type="GO" id="GO:0016020">
    <property type="term" value="C:membrane"/>
    <property type="evidence" value="ECO:0007669"/>
    <property type="project" value="UniProtKB-SubCell"/>
</dbReference>
<gene>
    <name evidence="7" type="ORF">CYL18_00010</name>
</gene>
<dbReference type="Pfam" id="PF05154">
    <property type="entry name" value="TM2"/>
    <property type="match status" value="1"/>
</dbReference>
<organism evidence="7 8">
    <name type="scientific">Pradoshia eiseniae</name>
    <dbReference type="NCBI Taxonomy" id="2064768"/>
    <lineage>
        <taxon>Bacteria</taxon>
        <taxon>Bacillati</taxon>
        <taxon>Bacillota</taxon>
        <taxon>Bacilli</taxon>
        <taxon>Bacillales</taxon>
        <taxon>Bacillaceae</taxon>
        <taxon>Pradoshia</taxon>
    </lineage>
</organism>
<dbReference type="RefSeq" id="WP_104847422.1">
    <property type="nucleotide sequence ID" value="NZ_PKOZ01000001.1"/>
</dbReference>
<dbReference type="OrthoDB" id="2004788at2"/>
<evidence type="ECO:0000256" key="1">
    <source>
        <dbReference type="ARBA" id="ARBA00004141"/>
    </source>
</evidence>
<dbReference type="PANTHER" id="PTHR21016:SF25">
    <property type="entry name" value="TM2 DOMAIN-CONTAINING PROTEIN DDB_G0277895-RELATED"/>
    <property type="match status" value="1"/>
</dbReference>
<dbReference type="PANTHER" id="PTHR21016">
    <property type="entry name" value="BETA-AMYLOID BINDING PROTEIN-RELATED"/>
    <property type="match status" value="1"/>
</dbReference>
<keyword evidence="3 5" id="KW-1133">Transmembrane helix</keyword>
<dbReference type="InterPro" id="IPR050932">
    <property type="entry name" value="TM2D1-3-like"/>
</dbReference>
<protein>
    <recommendedName>
        <fullName evidence="6">TM2 domain-containing protein</fullName>
    </recommendedName>
</protein>
<dbReference type="EMBL" id="PKOZ01000001">
    <property type="protein sequence ID" value="PQD96320.1"/>
    <property type="molecule type" value="Genomic_DNA"/>
</dbReference>
<keyword evidence="8" id="KW-1185">Reference proteome</keyword>
<feature type="transmembrane region" description="Helical" evidence="5">
    <location>
        <begin position="16"/>
        <end position="34"/>
    </location>
</feature>
<dbReference type="InterPro" id="IPR007829">
    <property type="entry name" value="TM2"/>
</dbReference>
<comment type="caution">
    <text evidence="7">The sequence shown here is derived from an EMBL/GenBank/DDBJ whole genome shotgun (WGS) entry which is preliminary data.</text>
</comment>
<evidence type="ECO:0000313" key="7">
    <source>
        <dbReference type="EMBL" id="PQD96320.1"/>
    </source>
</evidence>
<evidence type="ECO:0000256" key="2">
    <source>
        <dbReference type="ARBA" id="ARBA00022692"/>
    </source>
</evidence>
<dbReference type="Proteomes" id="UP000239663">
    <property type="component" value="Unassembled WGS sequence"/>
</dbReference>
<feature type="transmembrane region" description="Helical" evidence="5">
    <location>
        <begin position="40"/>
        <end position="59"/>
    </location>
</feature>
<dbReference type="AlphaFoldDB" id="A0A2S7N2W8"/>
<evidence type="ECO:0000256" key="4">
    <source>
        <dbReference type="ARBA" id="ARBA00023136"/>
    </source>
</evidence>
<keyword evidence="4 5" id="KW-0472">Membrane</keyword>
<proteinExistence type="predicted"/>
<evidence type="ECO:0000256" key="3">
    <source>
        <dbReference type="ARBA" id="ARBA00022989"/>
    </source>
</evidence>
<sequence>MRHYGYYPARRKSTGIAYILWLFLGYLGAHRFYLRDYGMGIFYLFTGGGFMIGWFIDLFRIGNMVDIYNYRYAQAPIHHAGGYGNTYNNTKNINNTFIINNMMKDVTKVDIQDK</sequence>
<comment type="subcellular location">
    <subcellularLocation>
        <location evidence="1">Membrane</location>
        <topology evidence="1">Multi-pass membrane protein</topology>
    </subcellularLocation>
</comment>